<dbReference type="PROSITE" id="PS51470">
    <property type="entry name" value="FG_GAP"/>
    <property type="match status" value="3"/>
</dbReference>
<evidence type="ECO:0008006" key="8">
    <source>
        <dbReference type="Google" id="ProtNLM"/>
    </source>
</evidence>
<organism evidence="6 7">
    <name type="scientific">Streptomyces calvus</name>
    <dbReference type="NCBI Taxonomy" id="67282"/>
    <lineage>
        <taxon>Bacteria</taxon>
        <taxon>Bacillati</taxon>
        <taxon>Actinomycetota</taxon>
        <taxon>Actinomycetes</taxon>
        <taxon>Kitasatosporales</taxon>
        <taxon>Streptomycetaceae</taxon>
        <taxon>Streptomyces</taxon>
    </lineage>
</organism>
<dbReference type="InterPro" id="IPR028994">
    <property type="entry name" value="Integrin_alpha_N"/>
</dbReference>
<reference evidence="6 7" key="1">
    <citation type="submission" date="2017-07" db="EMBL/GenBank/DDBJ databases">
        <title>The Complete Genome of Streptomyces asterosporus-ZSY.</title>
        <authorList>
            <person name="Zhang S."/>
        </authorList>
    </citation>
    <scope>NUCLEOTIDE SEQUENCE [LARGE SCALE GENOMIC DNA]</scope>
    <source>
        <strain evidence="6 7">DSM 41452</strain>
    </source>
</reference>
<feature type="signal peptide" evidence="5">
    <location>
        <begin position="1"/>
        <end position="48"/>
    </location>
</feature>
<dbReference type="PANTHER" id="PTHR23221:SF7">
    <property type="entry name" value="PHOSPHATIDYLINOSITOL-GLYCAN-SPECIFIC PHOSPHOLIPASE D"/>
    <property type="match status" value="1"/>
</dbReference>
<proteinExistence type="predicted"/>
<gene>
    <name evidence="6" type="ORF">CD934_11865</name>
</gene>
<evidence type="ECO:0000256" key="3">
    <source>
        <dbReference type="ARBA" id="ARBA00022801"/>
    </source>
</evidence>
<evidence type="ECO:0000256" key="4">
    <source>
        <dbReference type="ARBA" id="ARBA00023180"/>
    </source>
</evidence>
<protein>
    <recommendedName>
        <fullName evidence="8">Integrin-like protein</fullName>
    </recommendedName>
</protein>
<evidence type="ECO:0000313" key="6">
    <source>
        <dbReference type="EMBL" id="QDI69322.1"/>
    </source>
</evidence>
<dbReference type="KEGG" id="sast:CD934_11865"/>
<feature type="chain" id="PRO_5021705794" description="Integrin-like protein" evidence="5">
    <location>
        <begin position="49"/>
        <end position="511"/>
    </location>
</feature>
<dbReference type="InterPro" id="IPR013517">
    <property type="entry name" value="FG-GAP"/>
</dbReference>
<dbReference type="Proteomes" id="UP000316215">
    <property type="component" value="Chromosome"/>
</dbReference>
<evidence type="ECO:0000256" key="1">
    <source>
        <dbReference type="ARBA" id="ARBA00022729"/>
    </source>
</evidence>
<keyword evidence="4" id="KW-0325">Glycoprotein</keyword>
<sequence length="511" mass="50395">MPVVQVAPHASPVLRTGAILRTRTLAVALAVASAAAGLSLTLAPTASAATSATDDFNGDGVADLVVATPNAPVDGHVNAGSVTVLYGSADGVAPARSTTLTQSSAGVPGDVRSHDLFGATHAAGDLDADGYTDLVVGTPGDSVPYSSSFGTVSVLWGGPSGLTGDGISLASPYATSEWSSEKDYGKKVVVADLDGDGVPQIATLSRTNLWVYDDLAGRTAPTDVRHFENYNAYVQPRTLTAADFTGTGGAQLVVTGPENCGTEGGCQFTGVYTWSDSGLQEVWLSDPGADATGANEAPTVSTAAGDIDGDGFADLVTGHVPASATTSGEYADAAGFVHVRYGSAQGLGAQRTGTLEAPGGSRSGDNFGASVAVGDVTGDGHADVAAGAPGATLRGVPGAGATVLLKGSATGLTDTGAQVFHQDTDGVPGTGAADDWFGSAVALTDVDGDGKADLTVAAKGEDTGDGTARDGADWVLRGTADGLTAVGTTSFGAASFGLTYPNAEFGSVLGG</sequence>
<dbReference type="GO" id="GO:0007155">
    <property type="term" value="P:cell adhesion"/>
    <property type="evidence" value="ECO:0007669"/>
    <property type="project" value="InterPro"/>
</dbReference>
<dbReference type="InterPro" id="IPR000413">
    <property type="entry name" value="Integrin_alpha"/>
</dbReference>
<dbReference type="EMBL" id="CP022310">
    <property type="protein sequence ID" value="QDI69322.1"/>
    <property type="molecule type" value="Genomic_DNA"/>
</dbReference>
<evidence type="ECO:0000313" key="7">
    <source>
        <dbReference type="Proteomes" id="UP000316215"/>
    </source>
</evidence>
<keyword evidence="3" id="KW-0378">Hydrolase</keyword>
<dbReference type="PRINTS" id="PR01185">
    <property type="entry name" value="INTEGRINA"/>
</dbReference>
<name>A0A514JQR5_9ACTN</name>
<keyword evidence="1 5" id="KW-0732">Signal</keyword>
<keyword evidence="7" id="KW-1185">Reference proteome</keyword>
<dbReference type="PANTHER" id="PTHR23221">
    <property type="entry name" value="GLYCOSYLPHOSPHATIDYLINOSITOL PHOSPHOLIPASE D"/>
    <property type="match status" value="1"/>
</dbReference>
<dbReference type="GO" id="GO:0016787">
    <property type="term" value="F:hydrolase activity"/>
    <property type="evidence" value="ECO:0007669"/>
    <property type="project" value="UniProtKB-KW"/>
</dbReference>
<dbReference type="Gene3D" id="2.130.10.130">
    <property type="entry name" value="Integrin alpha, N-terminal"/>
    <property type="match status" value="3"/>
</dbReference>
<dbReference type="InterPro" id="IPR013519">
    <property type="entry name" value="Int_alpha_beta-p"/>
</dbReference>
<dbReference type="SMART" id="SM00191">
    <property type="entry name" value="Int_alpha"/>
    <property type="match status" value="4"/>
</dbReference>
<dbReference type="SUPFAM" id="SSF69318">
    <property type="entry name" value="Integrin alpha N-terminal domain"/>
    <property type="match status" value="1"/>
</dbReference>
<keyword evidence="2" id="KW-0677">Repeat</keyword>
<accession>A0A514JQR5</accession>
<dbReference type="AlphaFoldDB" id="A0A514JQR5"/>
<dbReference type="Pfam" id="PF01839">
    <property type="entry name" value="FG-GAP"/>
    <property type="match status" value="5"/>
</dbReference>
<evidence type="ECO:0000256" key="5">
    <source>
        <dbReference type="SAM" id="SignalP"/>
    </source>
</evidence>
<dbReference type="GO" id="GO:0008305">
    <property type="term" value="C:integrin complex"/>
    <property type="evidence" value="ECO:0007669"/>
    <property type="project" value="InterPro"/>
</dbReference>
<evidence type="ECO:0000256" key="2">
    <source>
        <dbReference type="ARBA" id="ARBA00022737"/>
    </source>
</evidence>